<dbReference type="InterPro" id="IPR001680">
    <property type="entry name" value="WD40_rpt"/>
</dbReference>
<dbReference type="OrthoDB" id="408728at2759"/>
<feature type="domain" description="IFT80/172/WDR35 TPR" evidence="7">
    <location>
        <begin position="619"/>
        <end position="764"/>
    </location>
</feature>
<evidence type="ECO:0000259" key="6">
    <source>
        <dbReference type="Pfam" id="PF23335"/>
    </source>
</evidence>
<dbReference type="PROSITE" id="PS50294">
    <property type="entry name" value="WD_REPEATS_REGION"/>
    <property type="match status" value="2"/>
</dbReference>
<feature type="domain" description="IFT80 second beta-propeller" evidence="6">
    <location>
        <begin position="298"/>
        <end position="591"/>
    </location>
</feature>
<keyword evidence="3" id="KW-0966">Cell projection</keyword>
<feature type="region of interest" description="Disordered" evidence="5">
    <location>
        <begin position="763"/>
        <end position="811"/>
    </location>
</feature>
<evidence type="ECO:0000313" key="9">
    <source>
        <dbReference type="Proteomes" id="UP000677054"/>
    </source>
</evidence>
<protein>
    <recommendedName>
        <fullName evidence="10">Intraflagellar transport protein 80</fullName>
    </recommendedName>
</protein>
<dbReference type="PANTHER" id="PTHR24098:SF0">
    <property type="entry name" value="OUTER SEGMENT 5"/>
    <property type="match status" value="1"/>
</dbReference>
<dbReference type="InterPro" id="IPR056157">
    <property type="entry name" value="TPR_IFT80_172_dom"/>
</dbReference>
<dbReference type="GO" id="GO:0030992">
    <property type="term" value="C:intraciliary transport particle B"/>
    <property type="evidence" value="ECO:0007669"/>
    <property type="project" value="TreeGrafter"/>
</dbReference>
<keyword evidence="4" id="KW-0853">WD repeat</keyword>
<dbReference type="PANTHER" id="PTHR24098">
    <property type="entry name" value="OUTER SEGMENT 5"/>
    <property type="match status" value="1"/>
</dbReference>
<evidence type="ECO:0000256" key="5">
    <source>
        <dbReference type="SAM" id="MobiDB-lite"/>
    </source>
</evidence>
<dbReference type="FunFam" id="2.130.10.10:FF:001115">
    <property type="entry name" value="Intraflagellar transport 80 homolog (Chlamydomonas)"/>
    <property type="match status" value="1"/>
</dbReference>
<feature type="repeat" description="WD" evidence="4">
    <location>
        <begin position="182"/>
        <end position="215"/>
    </location>
</feature>
<proteinExistence type="predicted"/>
<dbReference type="GO" id="GO:0005929">
    <property type="term" value="C:cilium"/>
    <property type="evidence" value="ECO:0007669"/>
    <property type="project" value="UniProtKB-SubCell"/>
</dbReference>
<dbReference type="EMBL" id="CAJPEV010003398">
    <property type="protein sequence ID" value="CAG0899667.1"/>
    <property type="molecule type" value="Genomic_DNA"/>
</dbReference>
<dbReference type="Proteomes" id="UP000677054">
    <property type="component" value="Unassembled WGS sequence"/>
</dbReference>
<evidence type="ECO:0008006" key="10">
    <source>
        <dbReference type="Google" id="ProtNLM"/>
    </source>
</evidence>
<evidence type="ECO:0000259" key="7">
    <source>
        <dbReference type="Pfam" id="PF23387"/>
    </source>
</evidence>
<dbReference type="Pfam" id="PF00400">
    <property type="entry name" value="WD40"/>
    <property type="match status" value="4"/>
</dbReference>
<sequence>MRFKTSLPKEAKHRDFVTCVAWTSIDEVFSSGDDHQILHWNLVTNETKKLADLPNDLYPTELDVLPRAASKKQGPDLFLLTSSEGKFYLVSSNGRIEKGVEAHKGAVLSGKWSLDGAGIVTGGEDGLVKIWSRSGMLRSTLAQSPNPVYCVCWSPESDAVLYASGQHIVLKPLAPNSKAMEWKAHDELILKLAWSALNGLILSGAEDCRYRLWDVYGRLLYNSPSHDYPITSLAWSPDGELFAVGSFNTLRLCDKSGWSYSLEKPPTGSIFSLAWSSDGTQVAGACGHGNVIFAHIIERRLEWKNYEASVTSRKSIALRNVTNEAWEKLDLPDRIVKLGLSYGHLVVVSTSHVYVYSTRNWNTPIIFDLKEGSVRLIQQASKQFLLVEGSGIYIYGYDGKLVSSPKWPSMKVDLLNSQIISLSNDTVAVRDRTDQRAVLVFDTASGKSVTDTGKAGGPAYVHTSEVYEMSLDQTGPATERKLALIDRNRELYLVAIRRHGGSSVAMKLGVMVGSLYWNDGASMLAALQNSRLVVWFYPNVIFVDKELLTLATQEREGGEFGKSPIVVNYLGDQVTVRRSDGSLVSVPTSPYPAVLHDYTMQHKWGDAVRLCRFIKEPLLWACLAGMATYAKELNTAEIAYAAIDRADKVLYVQYIKNIPVKEVRSAEMALLAGKTQEAENVLLQNGLLFRAIMMHIQLYNWDRALELAVKHKTHLDTVLAFRKRYLMRFDREETNKRFIQFGQGVQLDWQKILQRVETEYQRESGRIGAALPPKTSSRNTSKKAVNPPRKEVRPPPNDEELGDDEEDGEVD</sequence>
<evidence type="ECO:0000313" key="8">
    <source>
        <dbReference type="EMBL" id="CAD7251257.1"/>
    </source>
</evidence>
<dbReference type="FunFam" id="1.25.40.470:FF:000007">
    <property type="entry name" value="Intraflagellar transport 80 homolog (Chlamydomonas)"/>
    <property type="match status" value="1"/>
</dbReference>
<dbReference type="InterPro" id="IPR036322">
    <property type="entry name" value="WD40_repeat_dom_sf"/>
</dbReference>
<comment type="subcellular location">
    <subcellularLocation>
        <location evidence="1">Cell projection</location>
        <location evidence="1">Cilium</location>
    </subcellularLocation>
</comment>
<dbReference type="FunFam" id="2.130.10.10:FF:000298">
    <property type="entry name" value="Intraflagellar transport 80 homolog (Chlamydomonas)"/>
    <property type="match status" value="1"/>
</dbReference>
<gene>
    <name evidence="8" type="ORF">DSTB1V02_LOCUS11024</name>
</gene>
<keyword evidence="2" id="KW-0969">Cilium</keyword>
<feature type="compositionally biased region" description="Polar residues" evidence="5">
    <location>
        <begin position="774"/>
        <end position="783"/>
    </location>
</feature>
<dbReference type="Gene3D" id="2.130.10.10">
    <property type="entry name" value="YVTN repeat-like/Quinoprotein amine dehydrogenase"/>
    <property type="match status" value="2"/>
</dbReference>
<evidence type="ECO:0000256" key="1">
    <source>
        <dbReference type="ARBA" id="ARBA00004138"/>
    </source>
</evidence>
<evidence type="ECO:0000256" key="4">
    <source>
        <dbReference type="PROSITE-ProRule" id="PRU00221"/>
    </source>
</evidence>
<feature type="compositionally biased region" description="Acidic residues" evidence="5">
    <location>
        <begin position="797"/>
        <end position="811"/>
    </location>
</feature>
<name>A0A7R9ABQ7_9CRUS</name>
<dbReference type="AlphaFoldDB" id="A0A7R9ABQ7"/>
<evidence type="ECO:0000256" key="2">
    <source>
        <dbReference type="ARBA" id="ARBA00023069"/>
    </source>
</evidence>
<feature type="repeat" description="WD" evidence="4">
    <location>
        <begin position="100"/>
        <end position="132"/>
    </location>
</feature>
<dbReference type="PROSITE" id="PS50082">
    <property type="entry name" value="WD_REPEATS_2"/>
    <property type="match status" value="2"/>
</dbReference>
<keyword evidence="9" id="KW-1185">Reference proteome</keyword>
<dbReference type="EMBL" id="LR902915">
    <property type="protein sequence ID" value="CAD7251257.1"/>
    <property type="molecule type" value="Genomic_DNA"/>
</dbReference>
<reference evidence="8" key="1">
    <citation type="submission" date="2020-11" db="EMBL/GenBank/DDBJ databases">
        <authorList>
            <person name="Tran Van P."/>
        </authorList>
    </citation>
    <scope>NUCLEOTIDE SEQUENCE</scope>
</reference>
<dbReference type="SUPFAM" id="SSF50978">
    <property type="entry name" value="WD40 repeat-like"/>
    <property type="match status" value="2"/>
</dbReference>
<dbReference type="GO" id="GO:0060271">
    <property type="term" value="P:cilium assembly"/>
    <property type="evidence" value="ECO:0007669"/>
    <property type="project" value="TreeGrafter"/>
</dbReference>
<dbReference type="Gene3D" id="1.25.40.470">
    <property type="match status" value="1"/>
</dbReference>
<dbReference type="Pfam" id="PF23335">
    <property type="entry name" value="Beta-prop_IFT80_2nd"/>
    <property type="match status" value="1"/>
</dbReference>
<dbReference type="InterPro" id="IPR015943">
    <property type="entry name" value="WD40/YVTN_repeat-like_dom_sf"/>
</dbReference>
<evidence type="ECO:0000256" key="3">
    <source>
        <dbReference type="ARBA" id="ARBA00023273"/>
    </source>
</evidence>
<dbReference type="Pfam" id="PF23387">
    <property type="entry name" value="TPR_IFT80_172"/>
    <property type="match status" value="1"/>
</dbReference>
<dbReference type="InterPro" id="IPR056456">
    <property type="entry name" value="Beta-prop_IFT80_2nd"/>
</dbReference>
<dbReference type="SMART" id="SM00320">
    <property type="entry name" value="WD40"/>
    <property type="match status" value="6"/>
</dbReference>
<accession>A0A7R9ABQ7</accession>
<organism evidence="8">
    <name type="scientific">Darwinula stevensoni</name>
    <dbReference type="NCBI Taxonomy" id="69355"/>
    <lineage>
        <taxon>Eukaryota</taxon>
        <taxon>Metazoa</taxon>
        <taxon>Ecdysozoa</taxon>
        <taxon>Arthropoda</taxon>
        <taxon>Crustacea</taxon>
        <taxon>Oligostraca</taxon>
        <taxon>Ostracoda</taxon>
        <taxon>Podocopa</taxon>
        <taxon>Podocopida</taxon>
        <taxon>Darwinulocopina</taxon>
        <taxon>Darwinuloidea</taxon>
        <taxon>Darwinulidae</taxon>
        <taxon>Darwinula</taxon>
    </lineage>
</organism>